<dbReference type="InterPro" id="IPR013785">
    <property type="entry name" value="Aldolase_TIM"/>
</dbReference>
<proteinExistence type="predicted"/>
<keyword evidence="5" id="KW-0663">Pyridoxal phosphate</keyword>
<keyword evidence="4" id="KW-0479">Metal-binding</keyword>
<keyword evidence="7" id="KW-0411">Iron-sulfur</keyword>
<dbReference type="Proteomes" id="UP000177941">
    <property type="component" value="Unassembled WGS sequence"/>
</dbReference>
<evidence type="ECO:0000256" key="5">
    <source>
        <dbReference type="ARBA" id="ARBA00022898"/>
    </source>
</evidence>
<dbReference type="GO" id="GO:0051539">
    <property type="term" value="F:4 iron, 4 sulfur cluster binding"/>
    <property type="evidence" value="ECO:0007669"/>
    <property type="project" value="UniProtKB-KW"/>
</dbReference>
<dbReference type="PROSITE" id="PS51918">
    <property type="entry name" value="RADICAL_SAM"/>
    <property type="match status" value="1"/>
</dbReference>
<organism evidence="9 10">
    <name type="scientific">Candidatus Andersenbacteria bacterium RIFCSPHIGHO2_12_FULL_45_11b</name>
    <dbReference type="NCBI Taxonomy" id="1797282"/>
    <lineage>
        <taxon>Bacteria</taxon>
        <taxon>Candidatus Anderseniibacteriota</taxon>
    </lineage>
</organism>
<dbReference type="GO" id="GO:0046872">
    <property type="term" value="F:metal ion binding"/>
    <property type="evidence" value="ECO:0007669"/>
    <property type="project" value="UniProtKB-KW"/>
</dbReference>
<dbReference type="InterPro" id="IPR007197">
    <property type="entry name" value="rSAM"/>
</dbReference>
<evidence type="ECO:0000256" key="1">
    <source>
        <dbReference type="ARBA" id="ARBA00001933"/>
    </source>
</evidence>
<evidence type="ECO:0000256" key="7">
    <source>
        <dbReference type="ARBA" id="ARBA00023014"/>
    </source>
</evidence>
<evidence type="ECO:0000256" key="4">
    <source>
        <dbReference type="ARBA" id="ARBA00022723"/>
    </source>
</evidence>
<dbReference type="EMBL" id="MHHS01000028">
    <property type="protein sequence ID" value="OGY36913.1"/>
    <property type="molecule type" value="Genomic_DNA"/>
</dbReference>
<dbReference type="GO" id="GO:0003824">
    <property type="term" value="F:catalytic activity"/>
    <property type="evidence" value="ECO:0007669"/>
    <property type="project" value="InterPro"/>
</dbReference>
<keyword evidence="2" id="KW-0004">4Fe-4S</keyword>
<dbReference type="AlphaFoldDB" id="A0A1G1XA60"/>
<comment type="cofactor">
    <cofactor evidence="1">
        <name>pyridoxal 5'-phosphate</name>
        <dbReference type="ChEBI" id="CHEBI:597326"/>
    </cofactor>
</comment>
<evidence type="ECO:0000259" key="8">
    <source>
        <dbReference type="PROSITE" id="PS51918"/>
    </source>
</evidence>
<evidence type="ECO:0000313" key="10">
    <source>
        <dbReference type="Proteomes" id="UP000177941"/>
    </source>
</evidence>
<accession>A0A1G1XA60</accession>
<protein>
    <submittedName>
        <fullName evidence="9">Lysine 2,3-aminomutase</fullName>
    </submittedName>
</protein>
<sequence>MSLQIYAGDSGFKAFATAIDLVGKEKDDREKLLRDSFMPFKVTDYYTQLIAGTAEPYRTQLLNIVLPPTGPKPFVGRFDPYGNKHYRDQDNAFIQHKYEKTMLLHIDDACIANCQFCYKVNEIRTEGTSPRQYGDKLRTAKEYLKSHPEIDNVLFTGGDPAAFRRTEDLIKLIGGLIEEPNIRIVRFATKGLVYDPARFRDPDLLRFFAEVNSRPSKQVSVIAQINHPAEISDEVAQTLVAIQMTGTQVRGQPAILRGVNDSVATLIDLQRRFVDHKIISYYLTVFMPVRGVEQYALRLHDAFKSVAESKKHLSGLEKKGVLLASHDFGKMEICGFLPSINDPQQIVLKWHQSAMPQYLPEALKRKVPINPEDIMCLRYDPESMYCIDHVFAANDLPHFNSKSEFVD</sequence>
<gene>
    <name evidence="9" type="ORF">A3E36_02245</name>
</gene>
<comment type="caution">
    <text evidence="9">The sequence shown here is derived from an EMBL/GenBank/DDBJ whole genome shotgun (WGS) entry which is preliminary data.</text>
</comment>
<dbReference type="InterPro" id="IPR058240">
    <property type="entry name" value="rSAM_sf"/>
</dbReference>
<dbReference type="PANTHER" id="PTHR30538:SF0">
    <property type="entry name" value="L-LYSINE 2,3-AMINOMUTASE AQ_1632-RELATED"/>
    <property type="match status" value="1"/>
</dbReference>
<evidence type="ECO:0000256" key="6">
    <source>
        <dbReference type="ARBA" id="ARBA00023004"/>
    </source>
</evidence>
<dbReference type="InterPro" id="IPR003739">
    <property type="entry name" value="Lys_aminomutase/Glu_NH3_mut"/>
</dbReference>
<feature type="domain" description="Radical SAM core" evidence="8">
    <location>
        <begin position="96"/>
        <end position="317"/>
    </location>
</feature>
<dbReference type="Gene3D" id="3.20.20.70">
    <property type="entry name" value="Aldolase class I"/>
    <property type="match status" value="1"/>
</dbReference>
<dbReference type="SFLD" id="SFLDS00029">
    <property type="entry name" value="Radical_SAM"/>
    <property type="match status" value="1"/>
</dbReference>
<keyword evidence="6" id="KW-0408">Iron</keyword>
<reference evidence="9 10" key="1">
    <citation type="journal article" date="2016" name="Nat. Commun.">
        <title>Thousands of microbial genomes shed light on interconnected biogeochemical processes in an aquifer system.</title>
        <authorList>
            <person name="Anantharaman K."/>
            <person name="Brown C.T."/>
            <person name="Hug L.A."/>
            <person name="Sharon I."/>
            <person name="Castelle C.J."/>
            <person name="Probst A.J."/>
            <person name="Thomas B.C."/>
            <person name="Singh A."/>
            <person name="Wilkins M.J."/>
            <person name="Karaoz U."/>
            <person name="Brodie E.L."/>
            <person name="Williams K.H."/>
            <person name="Hubbard S.S."/>
            <person name="Banfield J.F."/>
        </authorList>
    </citation>
    <scope>NUCLEOTIDE SEQUENCE [LARGE SCALE GENOMIC DNA]</scope>
</reference>
<keyword evidence="3" id="KW-0949">S-adenosyl-L-methionine</keyword>
<evidence type="ECO:0000256" key="2">
    <source>
        <dbReference type="ARBA" id="ARBA00022485"/>
    </source>
</evidence>
<evidence type="ECO:0000256" key="3">
    <source>
        <dbReference type="ARBA" id="ARBA00022691"/>
    </source>
</evidence>
<dbReference type="PANTHER" id="PTHR30538">
    <property type="entry name" value="LYSINE 2,3-AMINOMUTASE-RELATED"/>
    <property type="match status" value="1"/>
</dbReference>
<evidence type="ECO:0000313" key="9">
    <source>
        <dbReference type="EMBL" id="OGY36913.1"/>
    </source>
</evidence>
<dbReference type="SUPFAM" id="SSF102114">
    <property type="entry name" value="Radical SAM enzymes"/>
    <property type="match status" value="1"/>
</dbReference>
<name>A0A1G1XA60_9BACT</name>